<dbReference type="Proteomes" id="UP001202581">
    <property type="component" value="Segment"/>
</dbReference>
<evidence type="ECO:0000313" key="2">
    <source>
        <dbReference type="EMBL" id="UMO76314.1"/>
    </source>
</evidence>
<dbReference type="RefSeq" id="YP_010651253.1">
    <property type="nucleotide sequence ID" value="NC_070781.1"/>
</dbReference>
<evidence type="ECO:0000313" key="3">
    <source>
        <dbReference type="Proteomes" id="UP001202581"/>
    </source>
</evidence>
<name>A0AA49BV10_9CAUD</name>
<proteinExistence type="predicted"/>
<dbReference type="KEGG" id="vg:77926855"/>
<accession>A0AA49BV10</accession>
<reference evidence="2" key="1">
    <citation type="submission" date="2021-12" db="EMBL/GenBank/DDBJ databases">
        <authorList>
            <person name="Khadka S."/>
            <person name="Uribe D.A."/>
            <person name="Klipsch I.N."/>
            <person name="Rene S.R."/>
            <person name="Jimenez M.L."/>
            <person name="Saini B.K."/>
            <person name="Zugasti M."/>
            <person name="Bullon R.M."/>
            <person name="Sharp C.D."/>
            <person name="Kapinga K.O."/>
            <person name="Warner C.P."/>
            <person name="Sarinana J."/>
            <person name="Jimenez A."/>
            <person name="Layton S.R."/>
            <person name="Nayek S."/>
            <person name="Hughes L.E."/>
            <person name="Garlena R.A."/>
            <person name="Russell D.A."/>
            <person name="Jacobs-Sera D."/>
            <person name="Hatfull G.F."/>
        </authorList>
    </citation>
    <scope>NUCLEOTIDE SEQUENCE</scope>
</reference>
<dbReference type="GeneID" id="77926855"/>
<dbReference type="EMBL" id="OL829978">
    <property type="protein sequence ID" value="UMO76314.1"/>
    <property type="molecule type" value="Genomic_DNA"/>
</dbReference>
<organism evidence="2 3">
    <name type="scientific">Streptomyces phage Tomas</name>
    <dbReference type="NCBI Taxonomy" id="2914443"/>
    <lineage>
        <taxon>Viruses</taxon>
        <taxon>Duplodnaviria</taxon>
        <taxon>Heunggongvirae</taxon>
        <taxon>Uroviricota</taxon>
        <taxon>Caudoviricetes</taxon>
        <taxon>Stanwilliamsviridae</taxon>
        <taxon>Boydwoodruffvirinae</taxon>
        <taxon>Tomasvirus</taxon>
        <taxon>Tomasvirus tomas</taxon>
    </lineage>
</organism>
<feature type="compositionally biased region" description="Pro residues" evidence="1">
    <location>
        <begin position="88"/>
        <end position="98"/>
    </location>
</feature>
<keyword evidence="3" id="KW-1185">Reference proteome</keyword>
<feature type="region of interest" description="Disordered" evidence="1">
    <location>
        <begin position="62"/>
        <end position="98"/>
    </location>
</feature>
<protein>
    <submittedName>
        <fullName evidence="2">Uncharacterized protein</fullName>
    </submittedName>
</protein>
<sequence>MAFHRITEFYYDTETKNIRIQFALPLDEQPEYETMPGDIATESFEAEVFLDAGTVKIGEYHPGSADGTIAPENIGRQIGQDPTVIPETPLPPEPTEPA</sequence>
<evidence type="ECO:0000256" key="1">
    <source>
        <dbReference type="SAM" id="MobiDB-lite"/>
    </source>
</evidence>
<gene>
    <name evidence="2" type="primary">137</name>
    <name evidence="2" type="ORF">SEA_TOMAS_137</name>
</gene>